<evidence type="ECO:0000256" key="1">
    <source>
        <dbReference type="ARBA" id="ARBA00005446"/>
    </source>
</evidence>
<dbReference type="Pfam" id="PF00270">
    <property type="entry name" value="DEAD"/>
    <property type="match status" value="1"/>
</dbReference>
<dbReference type="STRING" id="1165861.A0A0L0UIC7"/>
<keyword evidence="3" id="KW-0413">Isomerase</keyword>
<evidence type="ECO:0000313" key="8">
    <source>
        <dbReference type="Proteomes" id="UP000054564"/>
    </source>
</evidence>
<evidence type="ECO:0000256" key="2">
    <source>
        <dbReference type="ARBA" id="ARBA00023125"/>
    </source>
</evidence>
<evidence type="ECO:0000256" key="5">
    <source>
        <dbReference type="ARBA" id="ARBA00034808"/>
    </source>
</evidence>
<comment type="caution">
    <text evidence="7">The sequence shown here is derived from an EMBL/GenBank/DDBJ whole genome shotgun (WGS) entry which is preliminary data.</text>
</comment>
<name>A0A0L0UIC7_9BASI</name>
<dbReference type="GO" id="GO:0043138">
    <property type="term" value="F:3'-5' DNA helicase activity"/>
    <property type="evidence" value="ECO:0007669"/>
    <property type="project" value="UniProtKB-EC"/>
</dbReference>
<dbReference type="EC" id="5.6.2.4" evidence="5"/>
<organism evidence="7 8">
    <name type="scientific">Puccinia striiformis f. sp. tritici PST-78</name>
    <dbReference type="NCBI Taxonomy" id="1165861"/>
    <lineage>
        <taxon>Eukaryota</taxon>
        <taxon>Fungi</taxon>
        <taxon>Dikarya</taxon>
        <taxon>Basidiomycota</taxon>
        <taxon>Pucciniomycotina</taxon>
        <taxon>Pucciniomycetes</taxon>
        <taxon>Pucciniales</taxon>
        <taxon>Pucciniaceae</taxon>
        <taxon>Puccinia</taxon>
    </lineage>
</organism>
<dbReference type="PANTHER" id="PTHR13710">
    <property type="entry name" value="DNA HELICASE RECQ FAMILY MEMBER"/>
    <property type="match status" value="1"/>
</dbReference>
<evidence type="ECO:0000313" key="7">
    <source>
        <dbReference type="EMBL" id="KNE86788.1"/>
    </source>
</evidence>
<sequence>MNDEALGEAIFAEASPCYPADQPPKPIQLDAAMGLVKQRNTFVMAGTGSGKSRVSEFYFHLFSPSKKAVVLVVNPSDALGDNQVKEKIAQGYTAINLKKLTFNSKVAAEIKRGKYNFVYLSPEVFMNNQKFTNLFHDTTFQDRLVLIVVDEAHLLYGWGMVK</sequence>
<reference evidence="8" key="1">
    <citation type="submission" date="2014-03" db="EMBL/GenBank/DDBJ databases">
        <title>The Genome Sequence of Puccinia striiformis f. sp. tritici PST-78.</title>
        <authorList>
            <consortium name="The Broad Institute Genome Sequencing Platform"/>
            <person name="Cuomo C."/>
            <person name="Hulbert S."/>
            <person name="Chen X."/>
            <person name="Walker B."/>
            <person name="Young S.K."/>
            <person name="Zeng Q."/>
            <person name="Gargeya S."/>
            <person name="Fitzgerald M."/>
            <person name="Haas B."/>
            <person name="Abouelleil A."/>
            <person name="Alvarado L."/>
            <person name="Arachchi H.M."/>
            <person name="Berlin A.M."/>
            <person name="Chapman S.B."/>
            <person name="Goldberg J."/>
            <person name="Griggs A."/>
            <person name="Gujja S."/>
            <person name="Hansen M."/>
            <person name="Howarth C."/>
            <person name="Imamovic A."/>
            <person name="Larimer J."/>
            <person name="McCowan C."/>
            <person name="Montmayeur A."/>
            <person name="Murphy C."/>
            <person name="Neiman D."/>
            <person name="Pearson M."/>
            <person name="Priest M."/>
            <person name="Roberts A."/>
            <person name="Saif S."/>
            <person name="Shea T."/>
            <person name="Sisk P."/>
            <person name="Sykes S."/>
            <person name="Wortman J."/>
            <person name="Nusbaum C."/>
            <person name="Birren B."/>
        </authorList>
    </citation>
    <scope>NUCLEOTIDE SEQUENCE [LARGE SCALE GENOMIC DNA]</scope>
    <source>
        <strain evidence="8">race PST-78</strain>
    </source>
</reference>
<comment type="similarity">
    <text evidence="1">Belongs to the helicase family. RecQ subfamily.</text>
</comment>
<comment type="catalytic activity">
    <reaction evidence="4">
        <text>Couples ATP hydrolysis with the unwinding of duplex DNA by translocating in the 3'-5' direction.</text>
        <dbReference type="EC" id="5.6.2.4"/>
    </reaction>
</comment>
<evidence type="ECO:0000256" key="4">
    <source>
        <dbReference type="ARBA" id="ARBA00034617"/>
    </source>
</evidence>
<dbReference type="SUPFAM" id="SSF52540">
    <property type="entry name" value="P-loop containing nucleoside triphosphate hydrolases"/>
    <property type="match status" value="1"/>
</dbReference>
<dbReference type="GO" id="GO:0005737">
    <property type="term" value="C:cytoplasm"/>
    <property type="evidence" value="ECO:0007669"/>
    <property type="project" value="TreeGrafter"/>
</dbReference>
<keyword evidence="8" id="KW-1185">Reference proteome</keyword>
<dbReference type="GO" id="GO:0005524">
    <property type="term" value="F:ATP binding"/>
    <property type="evidence" value="ECO:0007669"/>
    <property type="project" value="InterPro"/>
</dbReference>
<dbReference type="GO" id="GO:0003677">
    <property type="term" value="F:DNA binding"/>
    <property type="evidence" value="ECO:0007669"/>
    <property type="project" value="UniProtKB-KW"/>
</dbReference>
<evidence type="ECO:0000256" key="3">
    <source>
        <dbReference type="ARBA" id="ARBA00023235"/>
    </source>
</evidence>
<dbReference type="InterPro" id="IPR027417">
    <property type="entry name" value="P-loop_NTPase"/>
</dbReference>
<dbReference type="GO" id="GO:0009378">
    <property type="term" value="F:four-way junction helicase activity"/>
    <property type="evidence" value="ECO:0007669"/>
    <property type="project" value="TreeGrafter"/>
</dbReference>
<dbReference type="GO" id="GO:0005694">
    <property type="term" value="C:chromosome"/>
    <property type="evidence" value="ECO:0007669"/>
    <property type="project" value="TreeGrafter"/>
</dbReference>
<gene>
    <name evidence="7" type="ORF">PSTG_19845</name>
</gene>
<evidence type="ECO:0000259" key="6">
    <source>
        <dbReference type="PROSITE" id="PS51192"/>
    </source>
</evidence>
<dbReference type="Proteomes" id="UP000054564">
    <property type="component" value="Unassembled WGS sequence"/>
</dbReference>
<protein>
    <recommendedName>
        <fullName evidence="5">DNA 3'-5' helicase</fullName>
        <ecNumber evidence="5">5.6.2.4</ecNumber>
    </recommendedName>
</protein>
<dbReference type="Gene3D" id="3.40.50.300">
    <property type="entry name" value="P-loop containing nucleotide triphosphate hydrolases"/>
    <property type="match status" value="1"/>
</dbReference>
<dbReference type="AlphaFoldDB" id="A0A0L0UIC7"/>
<dbReference type="GO" id="GO:0000724">
    <property type="term" value="P:double-strand break repair via homologous recombination"/>
    <property type="evidence" value="ECO:0007669"/>
    <property type="project" value="TreeGrafter"/>
</dbReference>
<dbReference type="PROSITE" id="PS51192">
    <property type="entry name" value="HELICASE_ATP_BIND_1"/>
    <property type="match status" value="1"/>
</dbReference>
<dbReference type="PANTHER" id="PTHR13710:SF105">
    <property type="entry name" value="ATP-DEPENDENT DNA HELICASE Q1"/>
    <property type="match status" value="1"/>
</dbReference>
<accession>A0A0L0UIC7</accession>
<feature type="domain" description="Helicase ATP-binding" evidence="6">
    <location>
        <begin position="32"/>
        <end position="162"/>
    </location>
</feature>
<dbReference type="EMBL" id="AJIL01008117">
    <property type="protein sequence ID" value="KNE86788.1"/>
    <property type="molecule type" value="Genomic_DNA"/>
</dbReference>
<dbReference type="InterPro" id="IPR014001">
    <property type="entry name" value="Helicase_ATP-bd"/>
</dbReference>
<keyword evidence="2" id="KW-0238">DNA-binding</keyword>
<feature type="non-terminal residue" evidence="7">
    <location>
        <position position="162"/>
    </location>
</feature>
<dbReference type="InterPro" id="IPR011545">
    <property type="entry name" value="DEAD/DEAH_box_helicase_dom"/>
</dbReference>
<proteinExistence type="inferred from homology"/>